<dbReference type="InterPro" id="IPR024607">
    <property type="entry name" value="Sulfatase_CS"/>
</dbReference>
<keyword evidence="7" id="KW-1185">Reference proteome</keyword>
<dbReference type="Proteomes" id="UP000006057">
    <property type="component" value="Chromosome"/>
</dbReference>
<dbReference type="STRING" id="710421.Mycch_3322"/>
<keyword evidence="4" id="KW-0106">Calcium</keyword>
<dbReference type="InterPro" id="IPR000917">
    <property type="entry name" value="Sulfatase_N"/>
</dbReference>
<dbReference type="HOGENOM" id="CLU_006332_11_0_11"/>
<dbReference type="PATRIC" id="fig|710421.3.peg.3323"/>
<evidence type="ECO:0000256" key="3">
    <source>
        <dbReference type="ARBA" id="ARBA00022801"/>
    </source>
</evidence>
<feature type="domain" description="Sulfatase N-terminal" evidence="5">
    <location>
        <begin position="34"/>
        <end position="465"/>
    </location>
</feature>
<dbReference type="AlphaFoldDB" id="I4BLA8"/>
<gene>
    <name evidence="6" type="ordered locus">Mycch_3322</name>
</gene>
<dbReference type="InterPro" id="IPR017850">
    <property type="entry name" value="Alkaline_phosphatase_core_sf"/>
</dbReference>
<dbReference type="PANTHER" id="PTHR42693">
    <property type="entry name" value="ARYLSULFATASE FAMILY MEMBER"/>
    <property type="match status" value="1"/>
</dbReference>
<name>I4BLA8_MYCCN</name>
<dbReference type="PANTHER" id="PTHR42693:SF43">
    <property type="entry name" value="BLL2667 PROTEIN"/>
    <property type="match status" value="1"/>
</dbReference>
<dbReference type="KEGG" id="mcb:Mycch_3322"/>
<dbReference type="PROSITE" id="PS00523">
    <property type="entry name" value="SULFATASE_1"/>
    <property type="match status" value="1"/>
</dbReference>
<evidence type="ECO:0000259" key="5">
    <source>
        <dbReference type="Pfam" id="PF00884"/>
    </source>
</evidence>
<organism evidence="6 7">
    <name type="scientific">Mycolicibacterium chubuense (strain NBB4)</name>
    <name type="common">Mycobacterium chubuense</name>
    <dbReference type="NCBI Taxonomy" id="710421"/>
    <lineage>
        <taxon>Bacteria</taxon>
        <taxon>Bacillati</taxon>
        <taxon>Actinomycetota</taxon>
        <taxon>Actinomycetes</taxon>
        <taxon>Mycobacteriales</taxon>
        <taxon>Mycobacteriaceae</taxon>
        <taxon>Mycolicibacterium</taxon>
    </lineage>
</organism>
<accession>I4BLA8</accession>
<dbReference type="CDD" id="cd16025">
    <property type="entry name" value="PAS_like"/>
    <property type="match status" value="1"/>
</dbReference>
<keyword evidence="3" id="KW-0378">Hydrolase</keyword>
<evidence type="ECO:0000256" key="4">
    <source>
        <dbReference type="ARBA" id="ARBA00022837"/>
    </source>
</evidence>
<evidence type="ECO:0000313" key="6">
    <source>
        <dbReference type="EMBL" id="AFM18065.1"/>
    </source>
</evidence>
<keyword evidence="2" id="KW-0479">Metal-binding</keyword>
<dbReference type="RefSeq" id="WP_014816541.1">
    <property type="nucleotide sequence ID" value="NC_018027.1"/>
</dbReference>
<proteinExistence type="inferred from homology"/>
<dbReference type="SUPFAM" id="SSF53649">
    <property type="entry name" value="Alkaline phosphatase-like"/>
    <property type="match status" value="1"/>
</dbReference>
<dbReference type="Gene3D" id="3.40.720.10">
    <property type="entry name" value="Alkaline Phosphatase, subunit A"/>
    <property type="match status" value="1"/>
</dbReference>
<reference evidence="6 7" key="1">
    <citation type="submission" date="2012-06" db="EMBL/GenBank/DDBJ databases">
        <title>Complete sequence of chromosome of Mycobacterium chubuense NBB4.</title>
        <authorList>
            <consortium name="US DOE Joint Genome Institute"/>
            <person name="Lucas S."/>
            <person name="Han J."/>
            <person name="Lapidus A."/>
            <person name="Cheng J.-F."/>
            <person name="Goodwin L."/>
            <person name="Pitluck S."/>
            <person name="Peters L."/>
            <person name="Mikhailova N."/>
            <person name="Teshima H."/>
            <person name="Detter J.C."/>
            <person name="Han C."/>
            <person name="Tapia R."/>
            <person name="Land M."/>
            <person name="Hauser L."/>
            <person name="Kyrpides N."/>
            <person name="Ivanova N."/>
            <person name="Pagani I."/>
            <person name="Mattes T."/>
            <person name="Holmes A."/>
            <person name="Rutledge P."/>
            <person name="Paulsen I."/>
            <person name="Coleman N."/>
            <person name="Woyke T."/>
        </authorList>
    </citation>
    <scope>NUCLEOTIDE SEQUENCE [LARGE SCALE GENOMIC DNA]</scope>
    <source>
        <strain evidence="6 7">NBB4</strain>
    </source>
</reference>
<dbReference type="OrthoDB" id="9777306at2"/>
<dbReference type="Gene3D" id="3.30.1120.10">
    <property type="match status" value="1"/>
</dbReference>
<evidence type="ECO:0000313" key="7">
    <source>
        <dbReference type="Proteomes" id="UP000006057"/>
    </source>
</evidence>
<protein>
    <submittedName>
        <fullName evidence="6">Arylsulfatase A family protein</fullName>
    </submittedName>
</protein>
<dbReference type="Pfam" id="PF00884">
    <property type="entry name" value="Sulfatase"/>
    <property type="match status" value="1"/>
</dbReference>
<dbReference type="InterPro" id="IPR050738">
    <property type="entry name" value="Sulfatase"/>
</dbReference>
<dbReference type="GO" id="GO:0016787">
    <property type="term" value="F:hydrolase activity"/>
    <property type="evidence" value="ECO:0007669"/>
    <property type="project" value="UniProtKB-KW"/>
</dbReference>
<sequence>MAAKRFSGEVGVDIRDSVPDWGPFVQPQAPPGSPNVLMIVWDDVGYGAMDVNGGPIETPTMRRIADAGIRYSNFHTTALCSPTRSSLLTGRNATSNNMACITEGSAGFPGFSARIPFENGTMAEVLGQRGWNTYALGKWHLTPADEMDMSAWKARWPLGRGFERFYGFIGAETNQWYPNLVEDNHPVDQPAQPEDGYHLSKDLADKAISFIRDAKMVAPDKPWMMYFCPGCAHAPHHVFKEWTDRYTGRFDEGYEAIRSSIIAKQQDMGLLPTDVELSPINPRGEPDISGPDGQAWPRMDFVRPWGSLSEDEKRLFARMAEVYAGYVSYTDDQIGRLIDYLEQSEQLDNTVIVVVSDNGASAEGGPDGSVNENKFINGIPDRIEDNLGRLDELGSPTTYNHYNTGWAWAFDTPFPYWKRFAGYEGGVCDPLLMSWPRGIAARGEVRHQYLHAVDVVPTLYELLGIHPPDVLKGYTQNPIEGQSFATTFADPDAPGTRTQFYSMLGQRAIYHDGWLANTWHPPMSGWGGFDHDVWELYHLDRDRTQAHNVAAENPELLERLKGLWFYHAGIFKGLPLDDRTALEIAADERPQPSRPRDRYVYYPGTSEVPLPSAVNIVRRSFGIAAGVVIDDENAQGVLMAMGGVGGGLALFVRDRRFHFVYNWLGENIQALTSEVEIGTGRHLLTAGFRKTGDQPNGSASGTLTLFYDEEPVGSSEIVTQPGPFSLSEGLSVGRDSGSPVSPEYRPPFAFTGGVIEAVAVDVSGTPFVDHEKEVLSYLMRD</sequence>
<evidence type="ECO:0000256" key="2">
    <source>
        <dbReference type="ARBA" id="ARBA00022723"/>
    </source>
</evidence>
<evidence type="ECO:0000256" key="1">
    <source>
        <dbReference type="ARBA" id="ARBA00008779"/>
    </source>
</evidence>
<dbReference type="eggNOG" id="COG3119">
    <property type="taxonomic scope" value="Bacteria"/>
</dbReference>
<dbReference type="EMBL" id="CP003053">
    <property type="protein sequence ID" value="AFM18065.1"/>
    <property type="molecule type" value="Genomic_DNA"/>
</dbReference>
<comment type="similarity">
    <text evidence="1">Belongs to the sulfatase family.</text>
</comment>
<dbReference type="GO" id="GO:0046872">
    <property type="term" value="F:metal ion binding"/>
    <property type="evidence" value="ECO:0007669"/>
    <property type="project" value="UniProtKB-KW"/>
</dbReference>